<dbReference type="Proteomes" id="UP001187343">
    <property type="component" value="Unassembled WGS sequence"/>
</dbReference>
<evidence type="ECO:0000313" key="1">
    <source>
        <dbReference type="EMBL" id="KAK2876124.1"/>
    </source>
</evidence>
<name>A0AA88TDT4_9TELE</name>
<dbReference type="EMBL" id="JAUYZG010000020">
    <property type="protein sequence ID" value="KAK2876124.1"/>
    <property type="molecule type" value="Genomic_DNA"/>
</dbReference>
<gene>
    <name evidence="1" type="ORF">Q8A67_020220</name>
</gene>
<accession>A0AA88TDT4</accession>
<proteinExistence type="predicted"/>
<comment type="caution">
    <text evidence="1">The sequence shown here is derived from an EMBL/GenBank/DDBJ whole genome shotgun (WGS) entry which is preliminary data.</text>
</comment>
<reference evidence="1" key="1">
    <citation type="submission" date="2023-08" db="EMBL/GenBank/DDBJ databases">
        <title>Chromosome-level Genome Assembly of mud carp (Cirrhinus molitorella).</title>
        <authorList>
            <person name="Liu H."/>
        </authorList>
    </citation>
    <scope>NUCLEOTIDE SEQUENCE</scope>
    <source>
        <strain evidence="1">Prfri</strain>
        <tissue evidence="1">Muscle</tissue>
    </source>
</reference>
<dbReference type="AlphaFoldDB" id="A0AA88TDT4"/>
<evidence type="ECO:0000313" key="2">
    <source>
        <dbReference type="Proteomes" id="UP001187343"/>
    </source>
</evidence>
<protein>
    <submittedName>
        <fullName evidence="1">Uncharacterized protein</fullName>
    </submittedName>
</protein>
<organism evidence="1 2">
    <name type="scientific">Cirrhinus molitorella</name>
    <name type="common">mud carp</name>
    <dbReference type="NCBI Taxonomy" id="172907"/>
    <lineage>
        <taxon>Eukaryota</taxon>
        <taxon>Metazoa</taxon>
        <taxon>Chordata</taxon>
        <taxon>Craniata</taxon>
        <taxon>Vertebrata</taxon>
        <taxon>Euteleostomi</taxon>
        <taxon>Actinopterygii</taxon>
        <taxon>Neopterygii</taxon>
        <taxon>Teleostei</taxon>
        <taxon>Ostariophysi</taxon>
        <taxon>Cypriniformes</taxon>
        <taxon>Cyprinidae</taxon>
        <taxon>Labeoninae</taxon>
        <taxon>Labeonini</taxon>
        <taxon>Cirrhinus</taxon>
    </lineage>
</organism>
<keyword evidence="2" id="KW-1185">Reference proteome</keyword>
<sequence length="229" mass="25638">MPRPGRVAGLDRQSAHLTPGRETEGMLGLGAEHLWRPSLSKCCLGTSRSGGGRGRKWLKRPDPWSRDLIRAGTRFPILQVNLNLHGCALRSSRRGVAHYRGKQERWSTRRGRAALEMKFLPLETCQISRASPRPVRTGAILHNELGPSPSCGGPSGCQAAAKQTFKGKRGKETKSSRLIRSSLSTGLIKAKRCEYLNRADGWKFNKLPETPLRQRFFILSWAWRRAAEM</sequence>